<organism evidence="1 2">
    <name type="scientific">Paenibacillus mesotrionivorans</name>
    <dbReference type="NCBI Taxonomy" id="3160968"/>
    <lineage>
        <taxon>Bacteria</taxon>
        <taxon>Bacillati</taxon>
        <taxon>Bacillota</taxon>
        <taxon>Bacilli</taxon>
        <taxon>Bacillales</taxon>
        <taxon>Paenibacillaceae</taxon>
        <taxon>Paenibacillus</taxon>
    </lineage>
</organism>
<dbReference type="EMBL" id="JBJURJ010000006">
    <property type="protein sequence ID" value="MFM9328885.1"/>
    <property type="molecule type" value="Genomic_DNA"/>
</dbReference>
<dbReference type="Proteomes" id="UP001631969">
    <property type="component" value="Unassembled WGS sequence"/>
</dbReference>
<keyword evidence="2" id="KW-1185">Reference proteome</keyword>
<evidence type="ECO:0000313" key="2">
    <source>
        <dbReference type="Proteomes" id="UP001631969"/>
    </source>
</evidence>
<protein>
    <submittedName>
        <fullName evidence="1">MarR family winged helix-turn-helix transcriptional regulator</fullName>
    </submittedName>
</protein>
<sequence length="156" mass="17949">MFHIETNSLYQLFNQVIRLHFQRVHSTLEPLGLYPGQPPVLFVLAHKGGLKQRELADHLHIQPATLTVMLKRMEASGYITRRPDPMDLRVSRVFLTEEGKELCLQVRKAFANMEQEYFGALTPEDKEKMREGLTLVRDRLLKDGGEEVGGKPFDCE</sequence>
<evidence type="ECO:0000313" key="1">
    <source>
        <dbReference type="EMBL" id="MFM9328885.1"/>
    </source>
</evidence>
<gene>
    <name evidence="1" type="ORF">ACI1P1_11335</name>
</gene>
<reference evidence="1" key="1">
    <citation type="submission" date="2024-12" db="EMBL/GenBank/DDBJ databases">
        <authorList>
            <person name="Wu N."/>
        </authorList>
    </citation>
    <scope>NUCLEOTIDE SEQUENCE</scope>
    <source>
        <strain evidence="1">P15</strain>
    </source>
</reference>
<proteinExistence type="predicted"/>
<name>A0ACC7NXU7_9BACL</name>
<comment type="caution">
    <text evidence="1">The sequence shown here is derived from an EMBL/GenBank/DDBJ whole genome shotgun (WGS) entry which is preliminary data.</text>
</comment>
<accession>A0ACC7NXU7</accession>